<dbReference type="Gene3D" id="3.40.30.10">
    <property type="entry name" value="Glutaredoxin"/>
    <property type="match status" value="1"/>
</dbReference>
<dbReference type="OrthoDB" id="1495530at2"/>
<reference evidence="2 3" key="1">
    <citation type="submission" date="2018-10" db="EMBL/GenBank/DDBJ databases">
        <title>Sequencing the genomes of 1000 actinobacteria strains.</title>
        <authorList>
            <person name="Klenk H.-P."/>
        </authorList>
    </citation>
    <scope>NUCLEOTIDE SEQUENCE [LARGE SCALE GENOMIC DNA]</scope>
    <source>
        <strain evidence="2 3">DSM 17894</strain>
    </source>
</reference>
<gene>
    <name evidence="2" type="ORF">C8E83_1777</name>
</gene>
<proteinExistence type="predicted"/>
<dbReference type="EMBL" id="RBKS01000001">
    <property type="protein sequence ID" value="RKR74652.1"/>
    <property type="molecule type" value="Genomic_DNA"/>
</dbReference>
<dbReference type="InterPro" id="IPR036249">
    <property type="entry name" value="Thioredoxin-like_sf"/>
</dbReference>
<comment type="caution">
    <text evidence="2">The sequence shown here is derived from an EMBL/GenBank/DDBJ whole genome shotgun (WGS) entry which is preliminary data.</text>
</comment>
<dbReference type="InterPro" id="IPR013766">
    <property type="entry name" value="Thioredoxin_domain"/>
</dbReference>
<feature type="domain" description="Thioredoxin" evidence="1">
    <location>
        <begin position="6"/>
        <end position="80"/>
    </location>
</feature>
<dbReference type="Proteomes" id="UP000280008">
    <property type="component" value="Unassembled WGS sequence"/>
</dbReference>
<dbReference type="Pfam" id="PF00085">
    <property type="entry name" value="Thioredoxin"/>
    <property type="match status" value="1"/>
</dbReference>
<dbReference type="CDD" id="cd02947">
    <property type="entry name" value="TRX_family"/>
    <property type="match status" value="1"/>
</dbReference>
<dbReference type="SUPFAM" id="SSF52833">
    <property type="entry name" value="Thioredoxin-like"/>
    <property type="match status" value="1"/>
</dbReference>
<protein>
    <submittedName>
        <fullName evidence="2">Glutaredoxin</fullName>
    </submittedName>
</protein>
<evidence type="ECO:0000313" key="3">
    <source>
        <dbReference type="Proteomes" id="UP000280008"/>
    </source>
</evidence>
<evidence type="ECO:0000313" key="2">
    <source>
        <dbReference type="EMBL" id="RKR74652.1"/>
    </source>
</evidence>
<dbReference type="RefSeq" id="WP_121369467.1">
    <property type="nucleotide sequence ID" value="NZ_RBKS01000001.1"/>
</dbReference>
<evidence type="ECO:0000259" key="1">
    <source>
        <dbReference type="Pfam" id="PF00085"/>
    </source>
</evidence>
<keyword evidence="3" id="KW-1185">Reference proteome</keyword>
<name>A0A495IF74_9MICO</name>
<sequence length="99" mass="10440">MKLELYTSAFCGPCHAARAAVAEAERLVPALVTAEFDVAAHPDRAEELAIRSTPTIVLTDEDGTELFRAKGAPSVPQLLRAVADHLTMESPAATPSPVS</sequence>
<dbReference type="AlphaFoldDB" id="A0A495IF74"/>
<organism evidence="2 3">
    <name type="scientific">Frondihabitans australicus</name>
    <dbReference type="NCBI Taxonomy" id="386892"/>
    <lineage>
        <taxon>Bacteria</taxon>
        <taxon>Bacillati</taxon>
        <taxon>Actinomycetota</taxon>
        <taxon>Actinomycetes</taxon>
        <taxon>Micrococcales</taxon>
        <taxon>Microbacteriaceae</taxon>
        <taxon>Frondihabitans</taxon>
    </lineage>
</organism>
<accession>A0A495IF74</accession>